<dbReference type="InterPro" id="IPR011006">
    <property type="entry name" value="CheY-like_superfamily"/>
</dbReference>
<evidence type="ECO:0000313" key="9">
    <source>
        <dbReference type="Proteomes" id="UP001154240"/>
    </source>
</evidence>
<dbReference type="SMART" id="SM00448">
    <property type="entry name" value="REC"/>
    <property type="match status" value="1"/>
</dbReference>
<feature type="modified residue" description="4-aspartylphosphate" evidence="6">
    <location>
        <position position="66"/>
    </location>
</feature>
<comment type="caution">
    <text evidence="8">The sequence shown here is derived from an EMBL/GenBank/DDBJ whole genome shotgun (WGS) entry which is preliminary data.</text>
</comment>
<dbReference type="RefSeq" id="WP_307633169.1">
    <property type="nucleotide sequence ID" value="NZ_JAPHEH010000001.1"/>
</dbReference>
<dbReference type="GO" id="GO:0032993">
    <property type="term" value="C:protein-DNA complex"/>
    <property type="evidence" value="ECO:0007669"/>
    <property type="project" value="TreeGrafter"/>
</dbReference>
<dbReference type="CDD" id="cd17574">
    <property type="entry name" value="REC_OmpR"/>
    <property type="match status" value="1"/>
</dbReference>
<feature type="domain" description="Response regulatory" evidence="7">
    <location>
        <begin position="17"/>
        <end position="135"/>
    </location>
</feature>
<keyword evidence="9" id="KW-1185">Reference proteome</keyword>
<keyword evidence="5" id="KW-0804">Transcription</keyword>
<organism evidence="8 9">
    <name type="scientific">Thiovibrio frasassiensis</name>
    <dbReference type="NCBI Taxonomy" id="2984131"/>
    <lineage>
        <taxon>Bacteria</taxon>
        <taxon>Pseudomonadati</taxon>
        <taxon>Thermodesulfobacteriota</taxon>
        <taxon>Desulfobulbia</taxon>
        <taxon>Desulfobulbales</taxon>
        <taxon>Thiovibrionaceae</taxon>
        <taxon>Thiovibrio</taxon>
    </lineage>
</organism>
<dbReference type="GO" id="GO:0000976">
    <property type="term" value="F:transcription cis-regulatory region binding"/>
    <property type="evidence" value="ECO:0007669"/>
    <property type="project" value="TreeGrafter"/>
</dbReference>
<keyword evidence="3" id="KW-0805">Transcription regulation</keyword>
<reference evidence="8" key="2">
    <citation type="submission" date="2022-10" db="EMBL/GenBank/DDBJ databases">
        <authorList>
            <person name="Aronson H.S."/>
        </authorList>
    </citation>
    <scope>NUCLEOTIDE SEQUENCE</scope>
    <source>
        <strain evidence="8">RS19-109</strain>
    </source>
</reference>
<gene>
    <name evidence="8" type="ORF">OLX77_08525</name>
</gene>
<dbReference type="PANTHER" id="PTHR48111">
    <property type="entry name" value="REGULATOR OF RPOS"/>
    <property type="match status" value="1"/>
</dbReference>
<keyword evidence="1 6" id="KW-0597">Phosphoprotein</keyword>
<evidence type="ECO:0000256" key="4">
    <source>
        <dbReference type="ARBA" id="ARBA00023125"/>
    </source>
</evidence>
<dbReference type="GO" id="GO:0006355">
    <property type="term" value="P:regulation of DNA-templated transcription"/>
    <property type="evidence" value="ECO:0007669"/>
    <property type="project" value="TreeGrafter"/>
</dbReference>
<dbReference type="GO" id="GO:0005829">
    <property type="term" value="C:cytosol"/>
    <property type="evidence" value="ECO:0007669"/>
    <property type="project" value="TreeGrafter"/>
</dbReference>
<sequence length="144" mass="15710">MYALQYRESKIQQEPGLVLVVEDDEDIAYLLCYALRKNKVPVAVAHDGMTAITIVEQMRPSLVLLDVMLPRLDGHEVCRLIRSHPDRELAGTPVVMLSALGAPEDIEKGLGLGANAYFSKPYSVKDVVAATMEWLGAGEGEAGE</sequence>
<dbReference type="PANTHER" id="PTHR48111:SF1">
    <property type="entry name" value="TWO-COMPONENT RESPONSE REGULATOR ORR33"/>
    <property type="match status" value="1"/>
</dbReference>
<evidence type="ECO:0000256" key="6">
    <source>
        <dbReference type="PROSITE-ProRule" id="PRU00169"/>
    </source>
</evidence>
<dbReference type="InterPro" id="IPR001789">
    <property type="entry name" value="Sig_transdc_resp-reg_receiver"/>
</dbReference>
<dbReference type="Gene3D" id="3.40.50.2300">
    <property type="match status" value="1"/>
</dbReference>
<evidence type="ECO:0000256" key="5">
    <source>
        <dbReference type="ARBA" id="ARBA00023163"/>
    </source>
</evidence>
<reference evidence="8" key="1">
    <citation type="journal article" date="2022" name="bioRxiv">
        <title>Thiovibrio frasassiensisgen. nov., sp. nov., an autotrophic, elemental sulfur disproportionating bacterium isolated from sulfidic karst sediment, and proposal of Thiovibrionaceae fam. nov.</title>
        <authorList>
            <person name="Aronson H."/>
            <person name="Thomas C."/>
            <person name="Bhattacharyya M."/>
            <person name="Eckstein S."/>
            <person name="Jensen S."/>
            <person name="Barco R."/>
            <person name="Macalady J."/>
            <person name="Amend J."/>
        </authorList>
    </citation>
    <scope>NUCLEOTIDE SEQUENCE</scope>
    <source>
        <strain evidence="8">RS19-109</strain>
    </source>
</reference>
<evidence type="ECO:0000256" key="1">
    <source>
        <dbReference type="ARBA" id="ARBA00022553"/>
    </source>
</evidence>
<evidence type="ECO:0000313" key="8">
    <source>
        <dbReference type="EMBL" id="MDG4476199.1"/>
    </source>
</evidence>
<keyword evidence="2" id="KW-0902">Two-component regulatory system</keyword>
<proteinExistence type="predicted"/>
<dbReference type="PROSITE" id="PS50110">
    <property type="entry name" value="RESPONSE_REGULATORY"/>
    <property type="match status" value="1"/>
</dbReference>
<dbReference type="GO" id="GO:0000156">
    <property type="term" value="F:phosphorelay response regulator activity"/>
    <property type="evidence" value="ECO:0007669"/>
    <property type="project" value="TreeGrafter"/>
</dbReference>
<keyword evidence="4" id="KW-0238">DNA-binding</keyword>
<dbReference type="SUPFAM" id="SSF52172">
    <property type="entry name" value="CheY-like"/>
    <property type="match status" value="1"/>
</dbReference>
<dbReference type="AlphaFoldDB" id="A0A9X4RLY8"/>
<dbReference type="EMBL" id="JAPHEH010000001">
    <property type="protein sequence ID" value="MDG4476199.1"/>
    <property type="molecule type" value="Genomic_DNA"/>
</dbReference>
<dbReference type="Pfam" id="PF00072">
    <property type="entry name" value="Response_reg"/>
    <property type="match status" value="1"/>
</dbReference>
<evidence type="ECO:0000256" key="3">
    <source>
        <dbReference type="ARBA" id="ARBA00023015"/>
    </source>
</evidence>
<name>A0A9X4RLY8_9BACT</name>
<dbReference type="Proteomes" id="UP001154240">
    <property type="component" value="Unassembled WGS sequence"/>
</dbReference>
<evidence type="ECO:0000256" key="2">
    <source>
        <dbReference type="ARBA" id="ARBA00023012"/>
    </source>
</evidence>
<protein>
    <submittedName>
        <fullName evidence="8">Response regulator</fullName>
    </submittedName>
</protein>
<evidence type="ECO:0000259" key="7">
    <source>
        <dbReference type="PROSITE" id="PS50110"/>
    </source>
</evidence>
<accession>A0A9X4RLY8</accession>
<dbReference type="InterPro" id="IPR039420">
    <property type="entry name" value="WalR-like"/>
</dbReference>